<evidence type="ECO:0000313" key="10">
    <source>
        <dbReference type="Proteomes" id="UP001596106"/>
    </source>
</evidence>
<comment type="similarity">
    <text evidence="2 7">Belongs to the class-D beta-lactamase family.</text>
</comment>
<evidence type="ECO:0000256" key="3">
    <source>
        <dbReference type="ARBA" id="ARBA00012865"/>
    </source>
</evidence>
<dbReference type="Gene3D" id="3.40.710.10">
    <property type="entry name" value="DD-peptidase/beta-lactamase superfamily"/>
    <property type="match status" value="1"/>
</dbReference>
<evidence type="ECO:0000256" key="6">
    <source>
        <dbReference type="ARBA" id="ARBA00023251"/>
    </source>
</evidence>
<dbReference type="PANTHER" id="PTHR30627:SF6">
    <property type="entry name" value="BETA-LACTAMASE YBXI-RELATED"/>
    <property type="match status" value="1"/>
</dbReference>
<accession>A0ABW0IAS3</accession>
<dbReference type="Pfam" id="PF00905">
    <property type="entry name" value="Transpeptidase"/>
    <property type="match status" value="1"/>
</dbReference>
<reference evidence="10" key="1">
    <citation type="journal article" date="2019" name="Int. J. Syst. Evol. Microbiol.">
        <title>The Global Catalogue of Microorganisms (GCM) 10K type strain sequencing project: providing services to taxonomists for standard genome sequencing and annotation.</title>
        <authorList>
            <consortium name="The Broad Institute Genomics Platform"/>
            <consortium name="The Broad Institute Genome Sequencing Center for Infectious Disease"/>
            <person name="Wu L."/>
            <person name="Ma J."/>
        </authorList>
    </citation>
    <scope>NUCLEOTIDE SEQUENCE [LARGE SCALE GENOMIC DNA]</scope>
    <source>
        <strain evidence="10">CCUG 55250</strain>
    </source>
</reference>
<evidence type="ECO:0000256" key="5">
    <source>
        <dbReference type="ARBA" id="ARBA00022801"/>
    </source>
</evidence>
<protein>
    <recommendedName>
        <fullName evidence="3 7">Beta-lactamase</fullName>
        <ecNumber evidence="3 7">3.5.2.6</ecNumber>
    </recommendedName>
</protein>
<dbReference type="InterPro" id="IPR001460">
    <property type="entry name" value="PCN-bd_Tpept"/>
</dbReference>
<comment type="catalytic activity">
    <reaction evidence="1 7">
        <text>a beta-lactam + H2O = a substituted beta-amino acid</text>
        <dbReference type="Rhea" id="RHEA:20401"/>
        <dbReference type="ChEBI" id="CHEBI:15377"/>
        <dbReference type="ChEBI" id="CHEBI:35627"/>
        <dbReference type="ChEBI" id="CHEBI:140347"/>
        <dbReference type="EC" id="3.5.2.6"/>
    </reaction>
</comment>
<evidence type="ECO:0000256" key="7">
    <source>
        <dbReference type="RuleBase" id="RU361140"/>
    </source>
</evidence>
<dbReference type="SUPFAM" id="SSF56601">
    <property type="entry name" value="beta-lactamase/transpeptidase-like"/>
    <property type="match status" value="1"/>
</dbReference>
<evidence type="ECO:0000256" key="1">
    <source>
        <dbReference type="ARBA" id="ARBA00001526"/>
    </source>
</evidence>
<dbReference type="Proteomes" id="UP001596106">
    <property type="component" value="Unassembled WGS sequence"/>
</dbReference>
<dbReference type="NCBIfam" id="NF012161">
    <property type="entry name" value="bla_class_D_main"/>
    <property type="match status" value="1"/>
</dbReference>
<dbReference type="InterPro" id="IPR002137">
    <property type="entry name" value="Beta-lactam_class-D_AS"/>
</dbReference>
<comment type="caution">
    <text evidence="9">The sequence shown here is derived from an EMBL/GenBank/DDBJ whole genome shotgun (WGS) entry which is preliminary data.</text>
</comment>
<keyword evidence="6 7" id="KW-0046">Antibiotic resistance</keyword>
<evidence type="ECO:0000256" key="4">
    <source>
        <dbReference type="ARBA" id="ARBA00022729"/>
    </source>
</evidence>
<dbReference type="PROSITE" id="PS00337">
    <property type="entry name" value="BETA_LACTAMASE_D"/>
    <property type="match status" value="1"/>
</dbReference>
<organism evidence="9 10">
    <name type="scientific">Larkinella bovis</name>
    <dbReference type="NCBI Taxonomy" id="683041"/>
    <lineage>
        <taxon>Bacteria</taxon>
        <taxon>Pseudomonadati</taxon>
        <taxon>Bacteroidota</taxon>
        <taxon>Cytophagia</taxon>
        <taxon>Cytophagales</taxon>
        <taxon>Spirosomataceae</taxon>
        <taxon>Larkinella</taxon>
    </lineage>
</organism>
<proteinExistence type="inferred from homology"/>
<dbReference type="InterPro" id="IPR050515">
    <property type="entry name" value="Beta-lactam/transpept"/>
</dbReference>
<dbReference type="EC" id="3.5.2.6" evidence="3 7"/>
<sequence length="264" mass="30245">MKILVTLTALLWFSYRPASITERPDFERFFAEKQLKGSFLFYDPQRDHYTAYHFERARQRFLPASTFKILNTLIGLETGVIQNETTVMKWDSVTREIDAWNRDHTLETAFKASCVPCYQAVARKVGLKRMQEWVAKTGYGTMDINADNLDMFWLEGKSAISQEEQVDVLCRIHEGNVPFSKRNLAVLKKIMLLDEKPGIRLYGKTGWAGGNANPNIGWFVGYVEKGDKVYYFATNIESPQPVPNTFAPARREITEAILKELGAL</sequence>
<dbReference type="InterPro" id="IPR012338">
    <property type="entry name" value="Beta-lactam/transpept-like"/>
</dbReference>
<evidence type="ECO:0000259" key="8">
    <source>
        <dbReference type="Pfam" id="PF00905"/>
    </source>
</evidence>
<evidence type="ECO:0000256" key="2">
    <source>
        <dbReference type="ARBA" id="ARBA00007898"/>
    </source>
</evidence>
<dbReference type="PANTHER" id="PTHR30627">
    <property type="entry name" value="PEPTIDOGLYCAN D,D-TRANSPEPTIDASE"/>
    <property type="match status" value="1"/>
</dbReference>
<keyword evidence="5 7" id="KW-0378">Hydrolase</keyword>
<gene>
    <name evidence="9" type="primary">blaOXA</name>
    <name evidence="9" type="ORF">ACFPMF_11815</name>
</gene>
<name>A0ABW0IAS3_9BACT</name>
<evidence type="ECO:0000313" key="9">
    <source>
        <dbReference type="EMBL" id="MFC5409999.1"/>
    </source>
</evidence>
<dbReference type="GO" id="GO:0008800">
    <property type="term" value="F:beta-lactamase activity"/>
    <property type="evidence" value="ECO:0007669"/>
    <property type="project" value="UniProtKB-EC"/>
</dbReference>
<keyword evidence="10" id="KW-1185">Reference proteome</keyword>
<keyword evidence="4" id="KW-0732">Signal</keyword>
<feature type="domain" description="Penicillin-binding protein transpeptidase" evidence="8">
    <location>
        <begin position="51"/>
        <end position="258"/>
    </location>
</feature>
<dbReference type="EMBL" id="JBHSMA010000003">
    <property type="protein sequence ID" value="MFC5409999.1"/>
    <property type="molecule type" value="Genomic_DNA"/>
</dbReference>
<dbReference type="RefSeq" id="WP_379844844.1">
    <property type="nucleotide sequence ID" value="NZ_JBHSMA010000003.1"/>
</dbReference>